<evidence type="ECO:0000256" key="1">
    <source>
        <dbReference type="SAM" id="Phobius"/>
    </source>
</evidence>
<evidence type="ECO:0000313" key="3">
    <source>
        <dbReference type="Proteomes" id="UP000305921"/>
    </source>
</evidence>
<organism evidence="2 3">
    <name type="scientific">Streptomyces marianii</name>
    <dbReference type="NCBI Taxonomy" id="1817406"/>
    <lineage>
        <taxon>Bacteria</taxon>
        <taxon>Bacillati</taxon>
        <taxon>Actinomycetota</taxon>
        <taxon>Actinomycetes</taxon>
        <taxon>Kitasatosporales</taxon>
        <taxon>Streptomycetaceae</taxon>
        <taxon>Streptomyces</taxon>
    </lineage>
</organism>
<keyword evidence="3" id="KW-1185">Reference proteome</keyword>
<sequence length="101" mass="10729">MLVTLSADLRQVVPEALARQAIADQIVQEANPHAYTSEIGPGRPLPTPSPGRREAVVEATKRDFVQGRQVSVSVGAVICAPTMVLLWTVPRRGSDLASEAG</sequence>
<evidence type="ECO:0000313" key="2">
    <source>
        <dbReference type="EMBL" id="TLQ45284.1"/>
    </source>
</evidence>
<keyword evidence="1" id="KW-1133">Transmembrane helix</keyword>
<gene>
    <name evidence="2" type="ORF">FEF34_21675</name>
</gene>
<comment type="caution">
    <text evidence="2">The sequence shown here is derived from an EMBL/GenBank/DDBJ whole genome shotgun (WGS) entry which is preliminary data.</text>
</comment>
<keyword evidence="1" id="KW-0472">Membrane</keyword>
<keyword evidence="1" id="KW-0812">Transmembrane</keyword>
<name>A0A5R9EAR9_9ACTN</name>
<dbReference type="RefSeq" id="WP_138054626.1">
    <property type="nucleotide sequence ID" value="NZ_VAWE01000001.1"/>
</dbReference>
<dbReference type="AlphaFoldDB" id="A0A5R9EAR9"/>
<proteinExistence type="predicted"/>
<reference evidence="2 3" key="1">
    <citation type="submission" date="2019-05" db="EMBL/GenBank/DDBJ databases">
        <title>Streptomyces marianii sp. nov., a novel marine actinomycete from southern coast of India.</title>
        <authorList>
            <person name="Iniyan A.M."/>
            <person name="Wink J."/>
            <person name="Ramprasad E."/>
            <person name="Ramana C.V."/>
            <person name="Bunk B."/>
            <person name="Sproer C."/>
            <person name="Joseph F.-J.R.S."/>
            <person name="Vincent S.G.P."/>
        </authorList>
    </citation>
    <scope>NUCLEOTIDE SEQUENCE [LARGE SCALE GENOMIC DNA]</scope>
    <source>
        <strain evidence="2 3">ICN19</strain>
    </source>
</reference>
<accession>A0A5R9EAR9</accession>
<dbReference type="Proteomes" id="UP000305921">
    <property type="component" value="Unassembled WGS sequence"/>
</dbReference>
<feature type="transmembrane region" description="Helical" evidence="1">
    <location>
        <begin position="70"/>
        <end position="89"/>
    </location>
</feature>
<dbReference type="EMBL" id="VAWE01000001">
    <property type="protein sequence ID" value="TLQ45284.1"/>
    <property type="molecule type" value="Genomic_DNA"/>
</dbReference>
<protein>
    <submittedName>
        <fullName evidence="2">Uncharacterized protein</fullName>
    </submittedName>
</protein>